<feature type="region of interest" description="Disordered" evidence="5">
    <location>
        <begin position="828"/>
        <end position="873"/>
    </location>
</feature>
<dbReference type="InterPro" id="IPR050191">
    <property type="entry name" value="ATP-dep_DNA_ligase"/>
</dbReference>
<dbReference type="Proteomes" id="UP000799428">
    <property type="component" value="Unassembled WGS sequence"/>
</dbReference>
<dbReference type="GO" id="GO:1903461">
    <property type="term" value="P:Okazaki fragment processing involved in mitotic DNA replication"/>
    <property type="evidence" value="ECO:0007669"/>
    <property type="project" value="TreeGrafter"/>
</dbReference>
<dbReference type="GO" id="GO:0005634">
    <property type="term" value="C:nucleus"/>
    <property type="evidence" value="ECO:0007669"/>
    <property type="project" value="TreeGrafter"/>
</dbReference>
<gene>
    <name evidence="7" type="ORF">K504DRAFT_464009</name>
</gene>
<accession>A0A6G1JRG9</accession>
<dbReference type="Pfam" id="PF01068">
    <property type="entry name" value="DNA_ligase_A_M"/>
    <property type="match status" value="1"/>
</dbReference>
<feature type="domain" description="ATP-dependent DNA ligase family profile" evidence="6">
    <location>
        <begin position="394"/>
        <end position="540"/>
    </location>
</feature>
<sequence>MALAFNDVCALLNQVEKISTRTPRLPPEESKSQVQQIIYKWFSKHRQAINDPNANGDAFLSALFPHRRRDRVYGLQPKSLSRKLISLLDFNHGSRALFNGWTTGHKGDLGVYTALAMKPWDGTMAKRCPILIERVDRLLTQLAAQYRFSDPAIRKKRDLDVKTDTELKDIFIRLESMEAKWLVRLLLRQYCTIEWDEQFVLGQYHFLLPDLLNFQNNFHAASSLLKGELSCYPPNPEHVLRKSMRIEAASKLAATVGVKVGRPTFYKAWSFKNCFQLVGNRAWAAEVKYDGEYCEIHIDLENSSNSIQIFSKNGKDATADRESLHGTIRDSLRVGHSDCRFKSRCIVLGEMVLYSDQEKNILPFSKIRKHVARSGSFMGTFQDSLPHEWEHLMVVFFDILVLDDDAVLRHGLQERRRILKDVVQVIPGRSMRSEWTLIDFKTEDGCIDLKQVFARTLADRQEGMILKPLHAPYFPLLSEIGQGQQPGYFIKVKKDYLGDMGGERDLGDFAIVGASFDPQVAGKTDLKNLYWTHFHMGCLTNKSAVEQAGAKPEFKIVGALSLDKCIPKPELKYLNDHGYLQRTSIREDGSTDKFNFKHSYGYDRRMSIAFKEPFVAEILGSGYEQAQNETFEILRHPRIRRLHHDRAWQDTVTMEELEHMSGEKWEVPNADELNGHAKDVALLAEKYLREKTHSQVTVSEHDTTQEMTQRTTPYSSPSKTQELAPASIGSAAIQESLQLGSPQSWATISSTQFTGSTQGVGIKASNQLRAVLGREDTSERRATSPPTPAPPPFLYIPTPATIAAFPPTLISSAGDDAHATAKRRRAMLDTMISPPMSKRRNPRTPLKDAGTSRNSRVSDFDSQEKTIHIHAEE</sequence>
<dbReference type="InterPro" id="IPR012310">
    <property type="entry name" value="DNA_ligase_ATP-dep_cent"/>
</dbReference>
<keyword evidence="2" id="KW-0436">Ligase</keyword>
<dbReference type="Gene3D" id="3.30.470.30">
    <property type="entry name" value="DNA ligase/mRNA capping enzyme"/>
    <property type="match status" value="1"/>
</dbReference>
<feature type="compositionally biased region" description="Polar residues" evidence="5">
    <location>
        <begin position="705"/>
        <end position="721"/>
    </location>
</feature>
<comment type="similarity">
    <text evidence="1">Belongs to the ATP-dependent DNA ligase family.</text>
</comment>
<evidence type="ECO:0000256" key="5">
    <source>
        <dbReference type="SAM" id="MobiDB-lite"/>
    </source>
</evidence>
<dbReference type="PROSITE" id="PS50160">
    <property type="entry name" value="DNA_LIGASE_A3"/>
    <property type="match status" value="1"/>
</dbReference>
<proteinExistence type="inferred from homology"/>
<dbReference type="AlphaFoldDB" id="A0A6G1JRG9"/>
<evidence type="ECO:0000259" key="6">
    <source>
        <dbReference type="PROSITE" id="PS50160"/>
    </source>
</evidence>
<dbReference type="InterPro" id="IPR012340">
    <property type="entry name" value="NA-bd_OB-fold"/>
</dbReference>
<evidence type="ECO:0000313" key="8">
    <source>
        <dbReference type="Proteomes" id="UP000799428"/>
    </source>
</evidence>
<dbReference type="Gene3D" id="1.10.3260.10">
    <property type="entry name" value="DNA ligase, ATP-dependent, N-terminal domain"/>
    <property type="match status" value="1"/>
</dbReference>
<keyword evidence="4" id="KW-0067">ATP-binding</keyword>
<dbReference type="Pfam" id="PF04675">
    <property type="entry name" value="DNA_ligase_A_N"/>
    <property type="match status" value="1"/>
</dbReference>
<dbReference type="InterPro" id="IPR012308">
    <property type="entry name" value="DNA_ligase_ATP-dep_N"/>
</dbReference>
<dbReference type="EMBL" id="MU005792">
    <property type="protein sequence ID" value="KAF2702821.1"/>
    <property type="molecule type" value="Genomic_DNA"/>
</dbReference>
<evidence type="ECO:0000256" key="4">
    <source>
        <dbReference type="ARBA" id="ARBA00022840"/>
    </source>
</evidence>
<feature type="compositionally biased region" description="Basic and acidic residues" evidence="5">
    <location>
        <begin position="856"/>
        <end position="873"/>
    </location>
</feature>
<dbReference type="Gene3D" id="2.40.50.140">
    <property type="entry name" value="Nucleic acid-binding proteins"/>
    <property type="match status" value="1"/>
</dbReference>
<dbReference type="InterPro" id="IPR036599">
    <property type="entry name" value="DNA_ligase_N_sf"/>
</dbReference>
<dbReference type="GO" id="GO:0006281">
    <property type="term" value="P:DNA repair"/>
    <property type="evidence" value="ECO:0007669"/>
    <property type="project" value="InterPro"/>
</dbReference>
<feature type="compositionally biased region" description="Basic and acidic residues" evidence="5">
    <location>
        <begin position="693"/>
        <end position="704"/>
    </location>
</feature>
<feature type="compositionally biased region" description="Pro residues" evidence="5">
    <location>
        <begin position="785"/>
        <end position="794"/>
    </location>
</feature>
<evidence type="ECO:0000256" key="1">
    <source>
        <dbReference type="ARBA" id="ARBA00007572"/>
    </source>
</evidence>
<evidence type="ECO:0000256" key="2">
    <source>
        <dbReference type="ARBA" id="ARBA00022598"/>
    </source>
</evidence>
<dbReference type="GO" id="GO:0003677">
    <property type="term" value="F:DNA binding"/>
    <property type="evidence" value="ECO:0007669"/>
    <property type="project" value="InterPro"/>
</dbReference>
<protein>
    <recommendedName>
        <fullName evidence="6">ATP-dependent DNA ligase family profile domain-containing protein</fullName>
    </recommendedName>
</protein>
<dbReference type="GO" id="GO:0005739">
    <property type="term" value="C:mitochondrion"/>
    <property type="evidence" value="ECO:0007669"/>
    <property type="project" value="TreeGrafter"/>
</dbReference>
<dbReference type="SUPFAM" id="SSF56091">
    <property type="entry name" value="DNA ligase/mRNA capping enzyme, catalytic domain"/>
    <property type="match status" value="1"/>
</dbReference>
<evidence type="ECO:0000313" key="7">
    <source>
        <dbReference type="EMBL" id="KAF2702821.1"/>
    </source>
</evidence>
<organism evidence="7 8">
    <name type="scientific">Pleomassaria siparia CBS 279.74</name>
    <dbReference type="NCBI Taxonomy" id="1314801"/>
    <lineage>
        <taxon>Eukaryota</taxon>
        <taxon>Fungi</taxon>
        <taxon>Dikarya</taxon>
        <taxon>Ascomycota</taxon>
        <taxon>Pezizomycotina</taxon>
        <taxon>Dothideomycetes</taxon>
        <taxon>Pleosporomycetidae</taxon>
        <taxon>Pleosporales</taxon>
        <taxon>Pleomassariaceae</taxon>
        <taxon>Pleomassaria</taxon>
    </lineage>
</organism>
<dbReference type="CDD" id="cd08039">
    <property type="entry name" value="Adenylation_DNA_ligase_Fungal"/>
    <property type="match status" value="1"/>
</dbReference>
<dbReference type="GO" id="GO:0006310">
    <property type="term" value="P:DNA recombination"/>
    <property type="evidence" value="ECO:0007669"/>
    <property type="project" value="InterPro"/>
</dbReference>
<name>A0A6G1JRG9_9PLEO</name>
<feature type="region of interest" description="Disordered" evidence="5">
    <location>
        <begin position="693"/>
        <end position="726"/>
    </location>
</feature>
<reference evidence="7" key="1">
    <citation type="journal article" date="2020" name="Stud. Mycol.">
        <title>101 Dothideomycetes genomes: a test case for predicting lifestyles and emergence of pathogens.</title>
        <authorList>
            <person name="Haridas S."/>
            <person name="Albert R."/>
            <person name="Binder M."/>
            <person name="Bloem J."/>
            <person name="Labutti K."/>
            <person name="Salamov A."/>
            <person name="Andreopoulos B."/>
            <person name="Baker S."/>
            <person name="Barry K."/>
            <person name="Bills G."/>
            <person name="Bluhm B."/>
            <person name="Cannon C."/>
            <person name="Castanera R."/>
            <person name="Culley D."/>
            <person name="Daum C."/>
            <person name="Ezra D."/>
            <person name="Gonzalez J."/>
            <person name="Henrissat B."/>
            <person name="Kuo A."/>
            <person name="Liang C."/>
            <person name="Lipzen A."/>
            <person name="Lutzoni F."/>
            <person name="Magnuson J."/>
            <person name="Mondo S."/>
            <person name="Nolan M."/>
            <person name="Ohm R."/>
            <person name="Pangilinan J."/>
            <person name="Park H.-J."/>
            <person name="Ramirez L."/>
            <person name="Alfaro M."/>
            <person name="Sun H."/>
            <person name="Tritt A."/>
            <person name="Yoshinaga Y."/>
            <person name="Zwiers L.-H."/>
            <person name="Turgeon B."/>
            <person name="Goodwin S."/>
            <person name="Spatafora J."/>
            <person name="Crous P."/>
            <person name="Grigoriev I."/>
        </authorList>
    </citation>
    <scope>NUCLEOTIDE SEQUENCE</scope>
    <source>
        <strain evidence="7">CBS 279.74</strain>
    </source>
</reference>
<evidence type="ECO:0000256" key="3">
    <source>
        <dbReference type="ARBA" id="ARBA00022741"/>
    </source>
</evidence>
<keyword evidence="8" id="KW-1185">Reference proteome</keyword>
<dbReference type="OrthoDB" id="2160351at2759"/>
<feature type="region of interest" description="Disordered" evidence="5">
    <location>
        <begin position="774"/>
        <end position="795"/>
    </location>
</feature>
<dbReference type="PANTHER" id="PTHR45674">
    <property type="entry name" value="DNA LIGASE 1/3 FAMILY MEMBER"/>
    <property type="match status" value="1"/>
</dbReference>
<dbReference type="GO" id="GO:0003910">
    <property type="term" value="F:DNA ligase (ATP) activity"/>
    <property type="evidence" value="ECO:0007669"/>
    <property type="project" value="InterPro"/>
</dbReference>
<dbReference type="GO" id="GO:0005524">
    <property type="term" value="F:ATP binding"/>
    <property type="evidence" value="ECO:0007669"/>
    <property type="project" value="UniProtKB-KW"/>
</dbReference>
<keyword evidence="3" id="KW-0547">Nucleotide-binding</keyword>
<dbReference type="PANTHER" id="PTHR45674:SF12">
    <property type="entry name" value="ATP DEPENDENT DNA LIGASE DOMAIN-CONTAINING PROTEIN"/>
    <property type="match status" value="1"/>
</dbReference>